<protein>
    <submittedName>
        <fullName evidence="1">Uncharacterized protein</fullName>
    </submittedName>
</protein>
<proteinExistence type="predicted"/>
<dbReference type="EMBL" id="JAWZYT010004300">
    <property type="protein sequence ID" value="KAK4294390.1"/>
    <property type="molecule type" value="Genomic_DNA"/>
</dbReference>
<organism evidence="1 2">
    <name type="scientific">Petrolisthes manimaculis</name>
    <dbReference type="NCBI Taxonomy" id="1843537"/>
    <lineage>
        <taxon>Eukaryota</taxon>
        <taxon>Metazoa</taxon>
        <taxon>Ecdysozoa</taxon>
        <taxon>Arthropoda</taxon>
        <taxon>Crustacea</taxon>
        <taxon>Multicrustacea</taxon>
        <taxon>Malacostraca</taxon>
        <taxon>Eumalacostraca</taxon>
        <taxon>Eucarida</taxon>
        <taxon>Decapoda</taxon>
        <taxon>Pleocyemata</taxon>
        <taxon>Anomura</taxon>
        <taxon>Galatheoidea</taxon>
        <taxon>Porcellanidae</taxon>
        <taxon>Petrolisthes</taxon>
    </lineage>
</organism>
<evidence type="ECO:0000313" key="1">
    <source>
        <dbReference type="EMBL" id="KAK4294390.1"/>
    </source>
</evidence>
<dbReference type="AlphaFoldDB" id="A0AAE1NQL7"/>
<evidence type="ECO:0000313" key="2">
    <source>
        <dbReference type="Proteomes" id="UP001292094"/>
    </source>
</evidence>
<reference evidence="1" key="1">
    <citation type="submission" date="2023-11" db="EMBL/GenBank/DDBJ databases">
        <title>Genome assemblies of two species of porcelain crab, Petrolisthes cinctipes and Petrolisthes manimaculis (Anomura: Porcellanidae).</title>
        <authorList>
            <person name="Angst P."/>
        </authorList>
    </citation>
    <scope>NUCLEOTIDE SEQUENCE</scope>
    <source>
        <strain evidence="1">PB745_02</strain>
        <tissue evidence="1">Gill</tissue>
    </source>
</reference>
<dbReference type="Proteomes" id="UP001292094">
    <property type="component" value="Unassembled WGS sequence"/>
</dbReference>
<name>A0AAE1NQL7_9EUCA</name>
<feature type="non-terminal residue" evidence="1">
    <location>
        <position position="1"/>
    </location>
</feature>
<gene>
    <name evidence="1" type="ORF">Pmani_032974</name>
</gene>
<keyword evidence="2" id="KW-1185">Reference proteome</keyword>
<comment type="caution">
    <text evidence="1">The sequence shown here is derived from an EMBL/GenBank/DDBJ whole genome shotgun (WGS) entry which is preliminary data.</text>
</comment>
<sequence>MSLARGVPKGVVAAVITGEDRSEIWRVVEGPLGWCVEPLVFGFGLLPPDQVHCSWWMHGGGLAMGVGGGWVVVGVGGEVRARVGGGVGGPCHAGALTDLILQDPHLYTVGSDGWLRVWESEPLHEAALRA</sequence>
<accession>A0AAE1NQL7</accession>